<reference evidence="1" key="1">
    <citation type="journal article" date="2018" name="Nat. Plants">
        <title>Whole-genome landscape of Medicago truncatula symbiotic genes.</title>
        <authorList>
            <person name="Pecrix Y."/>
            <person name="Gamas P."/>
            <person name="Carrere S."/>
        </authorList>
    </citation>
    <scope>NUCLEOTIDE SEQUENCE</scope>
    <source>
        <tissue evidence="1">Leaves</tissue>
    </source>
</reference>
<dbReference type="AlphaFoldDB" id="A0A396HKP8"/>
<dbReference type="EMBL" id="PSQE01000006">
    <property type="protein sequence ID" value="RHN53153.1"/>
    <property type="molecule type" value="Genomic_DNA"/>
</dbReference>
<dbReference type="Proteomes" id="UP000265566">
    <property type="component" value="Chromosome 6"/>
</dbReference>
<protein>
    <submittedName>
        <fullName evidence="1">Uncharacterized protein</fullName>
    </submittedName>
</protein>
<sequence length="149" mass="17164">MVAYERERHEMTCLCNYNDGWCLSCKENHEKPKKSWQQEEREAGDEVAFELFWLDELKKNRMRFEVSLDLWEAMSEDEKLVWRDRGARNCFEARLHGWDALGTTSGDMKEMYCRLSNAVDVANEERAKLRAAAATASAAEASSSNKGGE</sequence>
<organism evidence="1">
    <name type="scientific">Medicago truncatula</name>
    <name type="common">Barrel medic</name>
    <name type="synonym">Medicago tribuloides</name>
    <dbReference type="NCBI Taxonomy" id="3880"/>
    <lineage>
        <taxon>Eukaryota</taxon>
        <taxon>Viridiplantae</taxon>
        <taxon>Streptophyta</taxon>
        <taxon>Embryophyta</taxon>
        <taxon>Tracheophyta</taxon>
        <taxon>Spermatophyta</taxon>
        <taxon>Magnoliopsida</taxon>
        <taxon>eudicotyledons</taxon>
        <taxon>Gunneridae</taxon>
        <taxon>Pentapetalae</taxon>
        <taxon>rosids</taxon>
        <taxon>fabids</taxon>
        <taxon>Fabales</taxon>
        <taxon>Fabaceae</taxon>
        <taxon>Papilionoideae</taxon>
        <taxon>50 kb inversion clade</taxon>
        <taxon>NPAAA clade</taxon>
        <taxon>Hologalegina</taxon>
        <taxon>IRL clade</taxon>
        <taxon>Trifolieae</taxon>
        <taxon>Medicago</taxon>
    </lineage>
</organism>
<name>A0A396HKP8_MEDTR</name>
<evidence type="ECO:0000313" key="1">
    <source>
        <dbReference type="EMBL" id="RHN53153.1"/>
    </source>
</evidence>
<proteinExistence type="predicted"/>
<comment type="caution">
    <text evidence="1">The sequence shown here is derived from an EMBL/GenBank/DDBJ whole genome shotgun (WGS) entry which is preliminary data.</text>
</comment>
<accession>A0A396HKP8</accession>
<gene>
    <name evidence="1" type="ORF">MtrunA17_Chr6g0488361</name>
</gene>
<dbReference type="Gramene" id="rna37923">
    <property type="protein sequence ID" value="RHN53153.1"/>
    <property type="gene ID" value="gene37923"/>
</dbReference>